<dbReference type="OrthoDB" id="5100145at2759"/>
<dbReference type="VEuPathDB" id="FungiDB:MMYC01_201950"/>
<protein>
    <submittedName>
        <fullName evidence="4">Peptide transporter PTR2</fullName>
    </submittedName>
</protein>
<comment type="caution">
    <text evidence="4">The sequence shown here is derived from an EMBL/GenBank/DDBJ whole genome shotgun (WGS) entry which is preliminary data.</text>
</comment>
<feature type="region of interest" description="Disordered" evidence="2">
    <location>
        <begin position="323"/>
        <end position="354"/>
    </location>
</feature>
<feature type="region of interest" description="Disordered" evidence="2">
    <location>
        <begin position="486"/>
        <end position="519"/>
    </location>
</feature>
<dbReference type="SUPFAM" id="SSF57667">
    <property type="entry name" value="beta-beta-alpha zinc fingers"/>
    <property type="match status" value="1"/>
</dbReference>
<feature type="compositionally biased region" description="Basic and acidic residues" evidence="2">
    <location>
        <begin position="498"/>
        <end position="517"/>
    </location>
</feature>
<evidence type="ECO:0000256" key="2">
    <source>
        <dbReference type="SAM" id="MobiDB-lite"/>
    </source>
</evidence>
<sequence>MPSTEKPKDFLIDKCRSKYSWAAGIARGTPSAIDRHRRDLETAFAEINGLMAGLHYQDKLESETTVARADSTSCNAQLPRPANQEAAGPAYPIPMAPQQHQFDSLDKELTELLENSRQDPTSTPESIPNMEHQPLGSQWAAIRCLRKETAYHHRRFQHLARTMENPLIAKLLDVYPDAQSVRSKGAQLFKDVLEGFRPRDLSLVFAFASFSYATSQLLYKKRRIDKGYILAGLKDWRDLISDLPEFAAFAINEQAAHDTIGASYYQNTSIGSGLGDHIPPDLVTNVVDLMNTSHEYFNFAAIAGLDAENSLNLPAASNWLSSSGPGPPSLLPTPDAAPNTPGGERQRSQSTDEPLDELVKLEETTMFLVILIFLEDIGELLYILSGRSLASRRHKLYKAEEKNQKAFYKKSKESFFEPRYRHSEPNSAAFFALLSVAERFTQGGYLRSIAEIKHYLVSVAAAVLSPGDPFERFIASVLQDVPASTRSEYLNPNGKRPRSMDLESSSPERAESSSDTRHSRKYQCDSCDVTYRNRSALRKHQIQVHVKPPPIRCPACDYGNPRRDRDVYAATNSNILMDKIVTDITVFPDADSSTPDIDKPDGVRETYNGLVLPTEEKFTLRRVAGNMSATCYYLCAVESAERASYYGCFQVSKNLIRAPLPPDGNGTGATALGSQYTAGALGKGPVVATAM</sequence>
<dbReference type="GO" id="GO:0008270">
    <property type="term" value="F:zinc ion binding"/>
    <property type="evidence" value="ECO:0007669"/>
    <property type="project" value="UniProtKB-KW"/>
</dbReference>
<dbReference type="SMART" id="SM00355">
    <property type="entry name" value="ZnF_C2H2"/>
    <property type="match status" value="1"/>
</dbReference>
<dbReference type="Proteomes" id="UP000078237">
    <property type="component" value="Unassembled WGS sequence"/>
</dbReference>
<feature type="domain" description="C2H2-type" evidence="3">
    <location>
        <begin position="522"/>
        <end position="550"/>
    </location>
</feature>
<evidence type="ECO:0000259" key="3">
    <source>
        <dbReference type="PROSITE" id="PS50157"/>
    </source>
</evidence>
<dbReference type="AlphaFoldDB" id="A0A175WCD2"/>
<dbReference type="STRING" id="100816.A0A175WCD2"/>
<dbReference type="InterPro" id="IPR013087">
    <property type="entry name" value="Znf_C2H2_type"/>
</dbReference>
<accession>A0A175WCD2</accession>
<dbReference type="InterPro" id="IPR036236">
    <property type="entry name" value="Znf_C2H2_sf"/>
</dbReference>
<keyword evidence="1" id="KW-0862">Zinc</keyword>
<keyword evidence="5" id="KW-1185">Reference proteome</keyword>
<gene>
    <name evidence="4" type="ORF">MMYC01_201950</name>
</gene>
<keyword evidence="1" id="KW-0863">Zinc-finger</keyword>
<evidence type="ECO:0000256" key="1">
    <source>
        <dbReference type="PROSITE-ProRule" id="PRU00042"/>
    </source>
</evidence>
<organism evidence="4 5">
    <name type="scientific">Madurella mycetomatis</name>
    <dbReference type="NCBI Taxonomy" id="100816"/>
    <lineage>
        <taxon>Eukaryota</taxon>
        <taxon>Fungi</taxon>
        <taxon>Dikarya</taxon>
        <taxon>Ascomycota</taxon>
        <taxon>Pezizomycotina</taxon>
        <taxon>Sordariomycetes</taxon>
        <taxon>Sordariomycetidae</taxon>
        <taxon>Sordariales</taxon>
        <taxon>Sordariales incertae sedis</taxon>
        <taxon>Madurella</taxon>
    </lineage>
</organism>
<dbReference type="EMBL" id="LCTW02000038">
    <property type="protein sequence ID" value="KXX81303.1"/>
    <property type="molecule type" value="Genomic_DNA"/>
</dbReference>
<dbReference type="PROSITE" id="PS50157">
    <property type="entry name" value="ZINC_FINGER_C2H2_2"/>
    <property type="match status" value="1"/>
</dbReference>
<evidence type="ECO:0000313" key="4">
    <source>
        <dbReference type="EMBL" id="KXX81303.1"/>
    </source>
</evidence>
<name>A0A175WCD2_9PEZI</name>
<proteinExistence type="predicted"/>
<reference evidence="4 5" key="1">
    <citation type="journal article" date="2016" name="Genome Announc.">
        <title>Genome Sequence of Madurella mycetomatis mm55, Isolated from a Human Mycetoma Case in Sudan.</title>
        <authorList>
            <person name="Smit S."/>
            <person name="Derks M.F."/>
            <person name="Bervoets S."/>
            <person name="Fahal A."/>
            <person name="van Leeuwen W."/>
            <person name="van Belkum A."/>
            <person name="van de Sande W.W."/>
        </authorList>
    </citation>
    <scope>NUCLEOTIDE SEQUENCE [LARGE SCALE GENOMIC DNA]</scope>
    <source>
        <strain evidence="5">mm55</strain>
    </source>
</reference>
<evidence type="ECO:0000313" key="5">
    <source>
        <dbReference type="Proteomes" id="UP000078237"/>
    </source>
</evidence>
<dbReference type="Gene3D" id="3.30.160.60">
    <property type="entry name" value="Classic Zinc Finger"/>
    <property type="match status" value="1"/>
</dbReference>
<dbReference type="PROSITE" id="PS00028">
    <property type="entry name" value="ZINC_FINGER_C2H2_1"/>
    <property type="match status" value="1"/>
</dbReference>
<keyword evidence="1" id="KW-0479">Metal-binding</keyword>